<dbReference type="AlphaFoldDB" id="A0A2H5F3S8"/>
<protein>
    <recommendedName>
        <fullName evidence="3 9">Gluconokinase</fullName>
        <ecNumber evidence="3 9">2.7.1.12</ecNumber>
    </recommendedName>
</protein>
<keyword evidence="7 9" id="KW-0067">ATP-binding</keyword>
<evidence type="ECO:0000256" key="3">
    <source>
        <dbReference type="ARBA" id="ARBA00012054"/>
    </source>
</evidence>
<evidence type="ECO:0000256" key="6">
    <source>
        <dbReference type="ARBA" id="ARBA00022777"/>
    </source>
</evidence>
<dbReference type="KEGG" id="pzh:CX676_05900"/>
<dbReference type="EMBL" id="CP025430">
    <property type="protein sequence ID" value="AUH66195.1"/>
    <property type="molecule type" value="Genomic_DNA"/>
</dbReference>
<comment type="similarity">
    <text evidence="2 9">Belongs to the gluconokinase GntK/GntV family.</text>
</comment>
<gene>
    <name evidence="10" type="ORF">CX676_05900</name>
</gene>
<comment type="pathway">
    <text evidence="1">Carbohydrate acid metabolism.</text>
</comment>
<keyword evidence="4 9" id="KW-0808">Transferase</keyword>
<evidence type="ECO:0000256" key="9">
    <source>
        <dbReference type="RuleBase" id="RU363066"/>
    </source>
</evidence>
<evidence type="ECO:0000256" key="4">
    <source>
        <dbReference type="ARBA" id="ARBA00022679"/>
    </source>
</evidence>
<dbReference type="GO" id="GO:0005975">
    <property type="term" value="P:carbohydrate metabolic process"/>
    <property type="evidence" value="ECO:0007669"/>
    <property type="project" value="InterPro"/>
</dbReference>
<dbReference type="GO" id="GO:0005524">
    <property type="term" value="F:ATP binding"/>
    <property type="evidence" value="ECO:0007669"/>
    <property type="project" value="UniProtKB-KW"/>
</dbReference>
<dbReference type="Gene3D" id="3.40.50.300">
    <property type="entry name" value="P-loop containing nucleotide triphosphate hydrolases"/>
    <property type="match status" value="1"/>
</dbReference>
<dbReference type="PANTHER" id="PTHR43442">
    <property type="entry name" value="GLUCONOKINASE-RELATED"/>
    <property type="match status" value="1"/>
</dbReference>
<evidence type="ECO:0000313" key="11">
    <source>
        <dbReference type="Proteomes" id="UP000234530"/>
    </source>
</evidence>
<evidence type="ECO:0000256" key="7">
    <source>
        <dbReference type="ARBA" id="ARBA00022840"/>
    </source>
</evidence>
<dbReference type="Proteomes" id="UP000234530">
    <property type="component" value="Chromosome"/>
</dbReference>
<evidence type="ECO:0000256" key="1">
    <source>
        <dbReference type="ARBA" id="ARBA00004761"/>
    </source>
</evidence>
<dbReference type="SUPFAM" id="SSF52540">
    <property type="entry name" value="P-loop containing nucleoside triphosphate hydrolases"/>
    <property type="match status" value="1"/>
</dbReference>
<dbReference type="PANTHER" id="PTHR43442:SF3">
    <property type="entry name" value="GLUCONOKINASE-RELATED"/>
    <property type="match status" value="1"/>
</dbReference>
<dbReference type="Pfam" id="PF13671">
    <property type="entry name" value="AAA_33"/>
    <property type="match status" value="1"/>
</dbReference>
<dbReference type="CDD" id="cd02021">
    <property type="entry name" value="GntK"/>
    <property type="match status" value="1"/>
</dbReference>
<proteinExistence type="inferred from homology"/>
<keyword evidence="11" id="KW-1185">Reference proteome</keyword>
<evidence type="ECO:0000256" key="2">
    <source>
        <dbReference type="ARBA" id="ARBA00008420"/>
    </source>
</evidence>
<dbReference type="OrthoDB" id="9795716at2"/>
<dbReference type="NCBIfam" id="TIGR01313">
    <property type="entry name" value="therm_gnt_kin"/>
    <property type="match status" value="1"/>
</dbReference>
<name>A0A2H5F3S8_9RHOB</name>
<dbReference type="GO" id="GO:0046316">
    <property type="term" value="F:gluconokinase activity"/>
    <property type="evidence" value="ECO:0007669"/>
    <property type="project" value="UniProtKB-EC"/>
</dbReference>
<reference evidence="10 11" key="1">
    <citation type="journal article" date="2013" name="Antonie Van Leeuwenhoek">
        <title>Paracoccus zhejiangensis sp. nov., isolated from activated sludge in wastewater-treatment system.</title>
        <authorList>
            <person name="Wu Z.G."/>
            <person name="Zhang D.F."/>
            <person name="Liu Y.L."/>
            <person name="Wang F."/>
            <person name="Jiang X."/>
            <person name="Li C."/>
            <person name="Li S.P."/>
            <person name="Hong Q."/>
            <person name="Li W.J."/>
        </authorList>
    </citation>
    <scope>NUCLEOTIDE SEQUENCE [LARGE SCALE GENOMIC DNA]</scope>
    <source>
        <strain evidence="10 11">J6</strain>
    </source>
</reference>
<evidence type="ECO:0000256" key="8">
    <source>
        <dbReference type="ARBA" id="ARBA00048090"/>
    </source>
</evidence>
<keyword evidence="5 9" id="KW-0547">Nucleotide-binding</keyword>
<dbReference type="GO" id="GO:0005737">
    <property type="term" value="C:cytoplasm"/>
    <property type="evidence" value="ECO:0007669"/>
    <property type="project" value="TreeGrafter"/>
</dbReference>
<sequence length="161" mass="17488">MGVSGSGKSLLARTLAESLSAPFIEADDLHSWENQQKMAAGIALTDADRWPWLDAVGRQLGQLARREGRAVAACSALRQVYRERLHAAAALPIRYIHLGGSREVIAARMRARAGHFMNPSLLDSQIATLEPPVGANVLSCDVSEDPEAILMRARAWLIPSH</sequence>
<dbReference type="InterPro" id="IPR006001">
    <property type="entry name" value="Therm_gnt_kin"/>
</dbReference>
<keyword evidence="6 9" id="KW-0418">Kinase</keyword>
<dbReference type="InterPro" id="IPR027417">
    <property type="entry name" value="P-loop_NTPase"/>
</dbReference>
<evidence type="ECO:0000256" key="5">
    <source>
        <dbReference type="ARBA" id="ARBA00022741"/>
    </source>
</evidence>
<organism evidence="10 11">
    <name type="scientific">Paracoccus zhejiangensis</name>
    <dbReference type="NCBI Taxonomy" id="1077935"/>
    <lineage>
        <taxon>Bacteria</taxon>
        <taxon>Pseudomonadati</taxon>
        <taxon>Pseudomonadota</taxon>
        <taxon>Alphaproteobacteria</taxon>
        <taxon>Rhodobacterales</taxon>
        <taxon>Paracoccaceae</taxon>
        <taxon>Paracoccus</taxon>
    </lineage>
</organism>
<dbReference type="EC" id="2.7.1.12" evidence="3 9"/>
<evidence type="ECO:0000313" key="10">
    <source>
        <dbReference type="EMBL" id="AUH66195.1"/>
    </source>
</evidence>
<comment type="catalytic activity">
    <reaction evidence="8 9">
        <text>D-gluconate + ATP = 6-phospho-D-gluconate + ADP + H(+)</text>
        <dbReference type="Rhea" id="RHEA:19433"/>
        <dbReference type="ChEBI" id="CHEBI:15378"/>
        <dbReference type="ChEBI" id="CHEBI:18391"/>
        <dbReference type="ChEBI" id="CHEBI:30616"/>
        <dbReference type="ChEBI" id="CHEBI:58759"/>
        <dbReference type="ChEBI" id="CHEBI:456216"/>
        <dbReference type="EC" id="2.7.1.12"/>
    </reaction>
</comment>
<accession>A0A2H5F3S8</accession>